<dbReference type="EMBL" id="JBHSLI010000007">
    <property type="protein sequence ID" value="MFC5294877.1"/>
    <property type="molecule type" value="Genomic_DNA"/>
</dbReference>
<accession>A0ABW0F6N0</accession>
<reference evidence="2" key="1">
    <citation type="journal article" date="2019" name="Int. J. Syst. Evol. Microbiol.">
        <title>The Global Catalogue of Microorganisms (GCM) 10K type strain sequencing project: providing services to taxonomists for standard genome sequencing and annotation.</title>
        <authorList>
            <consortium name="The Broad Institute Genomics Platform"/>
            <consortium name="The Broad Institute Genome Sequencing Center for Infectious Disease"/>
            <person name="Wu L."/>
            <person name="Ma J."/>
        </authorList>
    </citation>
    <scope>NUCLEOTIDE SEQUENCE [LARGE SCALE GENOMIC DNA]</scope>
    <source>
        <strain evidence="2">CGMCC 1.15643</strain>
    </source>
</reference>
<dbReference type="Proteomes" id="UP001595976">
    <property type="component" value="Unassembled WGS sequence"/>
</dbReference>
<protein>
    <submittedName>
        <fullName evidence="1">Uncharacterized protein</fullName>
    </submittedName>
</protein>
<proteinExistence type="predicted"/>
<name>A0ABW0F6N0_9HYPH</name>
<evidence type="ECO:0000313" key="1">
    <source>
        <dbReference type="EMBL" id="MFC5294877.1"/>
    </source>
</evidence>
<gene>
    <name evidence="1" type="ORF">ACFPK2_17945</name>
</gene>
<comment type="caution">
    <text evidence="1">The sequence shown here is derived from an EMBL/GenBank/DDBJ whole genome shotgun (WGS) entry which is preliminary data.</text>
</comment>
<sequence>MLKNLAYAAQLATALEEGSLEDGSHLGVSDSEYIARILRELIVHIQDGAVPHTILKRPK</sequence>
<evidence type="ECO:0000313" key="2">
    <source>
        <dbReference type="Proteomes" id="UP001595976"/>
    </source>
</evidence>
<organism evidence="1 2">
    <name type="scientific">Bosea minatitlanensis</name>
    <dbReference type="NCBI Taxonomy" id="128782"/>
    <lineage>
        <taxon>Bacteria</taxon>
        <taxon>Pseudomonadati</taxon>
        <taxon>Pseudomonadota</taxon>
        <taxon>Alphaproteobacteria</taxon>
        <taxon>Hyphomicrobiales</taxon>
        <taxon>Boseaceae</taxon>
        <taxon>Bosea</taxon>
    </lineage>
</organism>
<dbReference type="RefSeq" id="WP_158445043.1">
    <property type="nucleotide sequence ID" value="NZ_JAOAOS010000003.1"/>
</dbReference>
<keyword evidence="2" id="KW-1185">Reference proteome</keyword>